<dbReference type="InterPro" id="IPR006839">
    <property type="entry name" value="DarP"/>
</dbReference>
<evidence type="ECO:0000256" key="4">
    <source>
        <dbReference type="ARBA" id="ARBA00022884"/>
    </source>
</evidence>
<feature type="compositionally biased region" description="Basic and acidic residues" evidence="6">
    <location>
        <begin position="1"/>
        <end position="10"/>
    </location>
</feature>
<dbReference type="GO" id="GO:0043022">
    <property type="term" value="F:ribosome binding"/>
    <property type="evidence" value="ECO:0007669"/>
    <property type="project" value="UniProtKB-UniRule"/>
</dbReference>
<dbReference type="GO" id="GO:0019843">
    <property type="term" value="F:rRNA binding"/>
    <property type="evidence" value="ECO:0007669"/>
    <property type="project" value="UniProtKB-UniRule"/>
</dbReference>
<protein>
    <recommendedName>
        <fullName evidence="5">Dual-action ribosomal maturation protein DarP</fullName>
    </recommendedName>
    <alternativeName>
        <fullName evidence="5">Large ribosomal subunit assembly factor DarP</fullName>
    </alternativeName>
</protein>
<comment type="function">
    <text evidence="5">Member of a network of 50S ribosomal subunit biogenesis factors which assembles along the 30S-50S interface, preventing incorrect 23S rRNA structures from forming. Promotes peptidyl transferase center (PTC) maturation.</text>
</comment>
<dbReference type="RefSeq" id="WP_104003405.1">
    <property type="nucleotide sequence ID" value="NZ_FNVQ01000002.1"/>
</dbReference>
<keyword evidence="2 5" id="KW-0690">Ribosome biogenesis</keyword>
<evidence type="ECO:0000256" key="1">
    <source>
        <dbReference type="ARBA" id="ARBA00022490"/>
    </source>
</evidence>
<organism evidence="7 8">
    <name type="scientific">Marinobacterium lutimaris</name>
    <dbReference type="NCBI Taxonomy" id="568106"/>
    <lineage>
        <taxon>Bacteria</taxon>
        <taxon>Pseudomonadati</taxon>
        <taxon>Pseudomonadota</taxon>
        <taxon>Gammaproteobacteria</taxon>
        <taxon>Oceanospirillales</taxon>
        <taxon>Oceanospirillaceae</taxon>
        <taxon>Marinobacterium</taxon>
    </lineage>
</organism>
<dbReference type="HAMAP" id="MF_00765">
    <property type="entry name" value="DarP"/>
    <property type="match status" value="1"/>
</dbReference>
<keyword evidence="1 5" id="KW-0963">Cytoplasm</keyword>
<reference evidence="7 8" key="1">
    <citation type="submission" date="2016-10" db="EMBL/GenBank/DDBJ databases">
        <authorList>
            <person name="de Groot N.N."/>
        </authorList>
    </citation>
    <scope>NUCLEOTIDE SEQUENCE [LARGE SCALE GENOMIC DNA]</scope>
    <source>
        <strain evidence="7 8">DSM 22012</strain>
    </source>
</reference>
<evidence type="ECO:0000256" key="6">
    <source>
        <dbReference type="SAM" id="MobiDB-lite"/>
    </source>
</evidence>
<dbReference type="Proteomes" id="UP000236745">
    <property type="component" value="Unassembled WGS sequence"/>
</dbReference>
<dbReference type="CDD" id="cd16331">
    <property type="entry name" value="YjgA-like"/>
    <property type="match status" value="1"/>
</dbReference>
<keyword evidence="3 5" id="KW-0699">rRNA-binding</keyword>
<evidence type="ECO:0000313" key="8">
    <source>
        <dbReference type="Proteomes" id="UP000236745"/>
    </source>
</evidence>
<dbReference type="Pfam" id="PF04751">
    <property type="entry name" value="DarP"/>
    <property type="match status" value="1"/>
</dbReference>
<gene>
    <name evidence="5" type="primary">darP</name>
    <name evidence="7" type="ORF">SAMN05444390_102308</name>
</gene>
<dbReference type="NCBIfam" id="NF003593">
    <property type="entry name" value="PRK05255.1-1"/>
    <property type="match status" value="1"/>
</dbReference>
<evidence type="ECO:0000256" key="2">
    <source>
        <dbReference type="ARBA" id="ARBA00022517"/>
    </source>
</evidence>
<evidence type="ECO:0000256" key="3">
    <source>
        <dbReference type="ARBA" id="ARBA00022730"/>
    </source>
</evidence>
<dbReference type="PANTHER" id="PTHR38101:SF1">
    <property type="entry name" value="UPF0307 PROTEIN YJGA"/>
    <property type="match status" value="1"/>
</dbReference>
<keyword evidence="8" id="KW-1185">Reference proteome</keyword>
<dbReference type="SUPFAM" id="SSF158710">
    <property type="entry name" value="PSPTO4464-like"/>
    <property type="match status" value="1"/>
</dbReference>
<proteinExistence type="inferred from homology"/>
<dbReference type="OrthoDB" id="5293604at2"/>
<dbReference type="Gene3D" id="1.10.60.30">
    <property type="entry name" value="PSPTO4464-like domains"/>
    <property type="match status" value="2"/>
</dbReference>
<dbReference type="PANTHER" id="PTHR38101">
    <property type="entry name" value="UPF0307 PROTEIN YJGA"/>
    <property type="match status" value="1"/>
</dbReference>
<dbReference type="AlphaFoldDB" id="A0A1H6AZF5"/>
<comment type="subcellular location">
    <subcellularLocation>
        <location evidence="5">Cytoplasm</location>
    </subcellularLocation>
    <text evidence="5">Associates with late stage pre-50S ribosomal subunits.</text>
</comment>
<keyword evidence="4 5" id="KW-0694">RNA-binding</keyword>
<accession>A0A1H6AZF5</accession>
<dbReference type="GO" id="GO:0005829">
    <property type="term" value="C:cytosol"/>
    <property type="evidence" value="ECO:0007669"/>
    <property type="project" value="TreeGrafter"/>
</dbReference>
<dbReference type="PIRSF" id="PIRSF016183">
    <property type="entry name" value="UCP016183"/>
    <property type="match status" value="1"/>
</dbReference>
<dbReference type="InterPro" id="IPR023153">
    <property type="entry name" value="DarP_sf"/>
</dbReference>
<feature type="region of interest" description="Disordered" evidence="6">
    <location>
        <begin position="1"/>
        <end position="26"/>
    </location>
</feature>
<dbReference type="GO" id="GO:1902626">
    <property type="term" value="P:assembly of large subunit precursor of preribosome"/>
    <property type="evidence" value="ECO:0007669"/>
    <property type="project" value="UniProtKB-UniRule"/>
</dbReference>
<evidence type="ECO:0000256" key="5">
    <source>
        <dbReference type="HAMAP-Rule" id="MF_00765"/>
    </source>
</evidence>
<name>A0A1H6AZF5_9GAMM</name>
<comment type="similarity">
    <text evidence="5">Belongs to the DarP family.</text>
</comment>
<dbReference type="EMBL" id="FNVQ01000002">
    <property type="protein sequence ID" value="SEG53991.1"/>
    <property type="molecule type" value="Genomic_DNA"/>
</dbReference>
<evidence type="ECO:0000313" key="7">
    <source>
        <dbReference type="EMBL" id="SEG53991.1"/>
    </source>
</evidence>
<sequence>MSNFNDKPDFESDEEDWGPSRSQIKRDMEALQELGKRITELRPDQQKQVPMGERLAEAVTEMSRISAHGARKRHLQFIGKLMRTEDAEAIAEVLERFDSASAAHNQHFHALEQWRERLIDGDNDVLQRYIEEHPGADIQHLRQLVRNAKKEREQNKPPAQARKLFRYLRELSEKS</sequence>